<gene>
    <name evidence="1" type="ORF">BAU18_001782</name>
</gene>
<reference evidence="2" key="1">
    <citation type="submission" date="2016-06" db="EMBL/GenBank/DDBJ databases">
        <title>Four novel species of enterococci isolated from chicken manure.</title>
        <authorList>
            <person name="Van Tyne D."/>
        </authorList>
    </citation>
    <scope>NUCLEOTIDE SEQUENCE [LARGE SCALE GENOMIC DNA]</scope>
    <source>
        <strain evidence="2">JM9A</strain>
    </source>
</reference>
<comment type="caution">
    <text evidence="1">The sequence shown here is derived from an EMBL/GenBank/DDBJ whole genome shotgun (WGS) entry which is preliminary data.</text>
</comment>
<protein>
    <submittedName>
        <fullName evidence="1">Uncharacterized protein</fullName>
    </submittedName>
</protein>
<evidence type="ECO:0000313" key="2">
    <source>
        <dbReference type="Proteomes" id="UP001429357"/>
    </source>
</evidence>
<keyword evidence="2" id="KW-1185">Reference proteome</keyword>
<sequence length="83" mass="9315">MNKEELIQKVKDLIGEGNIEAAQKFVEEHKDDLGEYADKAKNMITNFNPDEFADKAKDVFDDAKAAASEPDGIVNKIKDLFNK</sequence>
<organism evidence="1 2">
    <name type="scientific">Enterococcus diestrammenae</name>
    <dbReference type="NCBI Taxonomy" id="1155073"/>
    <lineage>
        <taxon>Bacteria</taxon>
        <taxon>Bacillati</taxon>
        <taxon>Bacillota</taxon>
        <taxon>Bacilli</taxon>
        <taxon>Lactobacillales</taxon>
        <taxon>Enterococcaceae</taxon>
        <taxon>Enterococcus</taxon>
    </lineage>
</organism>
<evidence type="ECO:0000313" key="1">
    <source>
        <dbReference type="EMBL" id="MEO1782189.1"/>
    </source>
</evidence>
<accession>A0ABV0F2A9</accession>
<name>A0ABV0F2A9_9ENTE</name>
<proteinExistence type="predicted"/>
<dbReference type="RefSeq" id="WP_202625811.1">
    <property type="nucleotide sequence ID" value="NZ_JBMRGR010000011.1"/>
</dbReference>
<dbReference type="Proteomes" id="UP001429357">
    <property type="component" value="Unassembled WGS sequence"/>
</dbReference>
<dbReference type="EMBL" id="MAEI02000001">
    <property type="protein sequence ID" value="MEO1782189.1"/>
    <property type="molecule type" value="Genomic_DNA"/>
</dbReference>
<reference evidence="1 2" key="2">
    <citation type="submission" date="2024-02" db="EMBL/GenBank/DDBJ databases">
        <title>The Genome Sequence of Enterococcus diestrammenae JM9A.</title>
        <authorList>
            <person name="Earl A."/>
            <person name="Manson A."/>
            <person name="Gilmore M."/>
            <person name="Sanders J."/>
            <person name="Shea T."/>
            <person name="Howe W."/>
            <person name="Livny J."/>
            <person name="Cuomo C."/>
            <person name="Neafsey D."/>
            <person name="Birren B."/>
        </authorList>
    </citation>
    <scope>NUCLEOTIDE SEQUENCE [LARGE SCALE GENOMIC DNA]</scope>
    <source>
        <strain evidence="1 2">JM9A</strain>
    </source>
</reference>